<keyword evidence="7" id="KW-0067">ATP-binding</keyword>
<keyword evidence="10" id="KW-0472">Membrane</keyword>
<accession>A0ABW5QSE5</accession>
<feature type="domain" description="Histidine kinase/HSP90-like ATPase" evidence="11">
    <location>
        <begin position="184"/>
        <end position="288"/>
    </location>
</feature>
<keyword evidence="8" id="KW-0902">Two-component regulatory system</keyword>
<reference evidence="13" key="1">
    <citation type="journal article" date="2019" name="Int. J. Syst. Evol. Microbiol.">
        <title>The Global Catalogue of Microorganisms (GCM) 10K type strain sequencing project: providing services to taxonomists for standard genome sequencing and annotation.</title>
        <authorList>
            <consortium name="The Broad Institute Genomics Platform"/>
            <consortium name="The Broad Institute Genome Sequencing Center for Infectious Disease"/>
            <person name="Wu L."/>
            <person name="Ma J."/>
        </authorList>
    </citation>
    <scope>NUCLEOTIDE SEQUENCE [LARGE SCALE GENOMIC DNA]</scope>
    <source>
        <strain evidence="13">TISTR 1827</strain>
    </source>
</reference>
<dbReference type="SMART" id="SM00387">
    <property type="entry name" value="HATPase_c"/>
    <property type="match status" value="1"/>
</dbReference>
<evidence type="ECO:0000256" key="4">
    <source>
        <dbReference type="ARBA" id="ARBA00022679"/>
    </source>
</evidence>
<keyword evidence="3" id="KW-0597">Phosphoprotein</keyword>
<dbReference type="CDD" id="cd16917">
    <property type="entry name" value="HATPase_UhpB-NarQ-NarX-like"/>
    <property type="match status" value="1"/>
</dbReference>
<evidence type="ECO:0000256" key="7">
    <source>
        <dbReference type="ARBA" id="ARBA00022840"/>
    </source>
</evidence>
<evidence type="ECO:0000256" key="8">
    <source>
        <dbReference type="ARBA" id="ARBA00023012"/>
    </source>
</evidence>
<keyword evidence="6 12" id="KW-0418">Kinase</keyword>
<dbReference type="InterPro" id="IPR011712">
    <property type="entry name" value="Sig_transdc_His_kin_sub3_dim/P"/>
</dbReference>
<proteinExistence type="predicted"/>
<evidence type="ECO:0000313" key="12">
    <source>
        <dbReference type="EMBL" id="MFD2658883.1"/>
    </source>
</evidence>
<protein>
    <recommendedName>
        <fullName evidence="2">histidine kinase</fullName>
        <ecNumber evidence="2">2.7.13.3</ecNumber>
    </recommendedName>
</protein>
<dbReference type="Proteomes" id="UP001597493">
    <property type="component" value="Unassembled WGS sequence"/>
</dbReference>
<keyword evidence="13" id="KW-1185">Reference proteome</keyword>
<dbReference type="PANTHER" id="PTHR24421:SF10">
    <property type="entry name" value="NITRATE_NITRITE SENSOR PROTEIN NARQ"/>
    <property type="match status" value="1"/>
</dbReference>
<dbReference type="GO" id="GO:0016301">
    <property type="term" value="F:kinase activity"/>
    <property type="evidence" value="ECO:0007669"/>
    <property type="project" value="UniProtKB-KW"/>
</dbReference>
<name>A0ABW5QSE5_9BACL</name>
<evidence type="ECO:0000256" key="1">
    <source>
        <dbReference type="ARBA" id="ARBA00000085"/>
    </source>
</evidence>
<feature type="transmembrane region" description="Helical" evidence="10">
    <location>
        <begin position="7"/>
        <end position="24"/>
    </location>
</feature>
<dbReference type="SUPFAM" id="SSF55874">
    <property type="entry name" value="ATPase domain of HSP90 chaperone/DNA topoisomerase II/histidine kinase"/>
    <property type="match status" value="1"/>
</dbReference>
<dbReference type="Gene3D" id="1.20.5.1930">
    <property type="match status" value="1"/>
</dbReference>
<dbReference type="EMBL" id="JBHUMY010000001">
    <property type="protein sequence ID" value="MFD2658883.1"/>
    <property type="molecule type" value="Genomic_DNA"/>
</dbReference>
<organism evidence="12 13">
    <name type="scientific">Paenibacillus thailandensis</name>
    <dbReference type="NCBI Taxonomy" id="393250"/>
    <lineage>
        <taxon>Bacteria</taxon>
        <taxon>Bacillati</taxon>
        <taxon>Bacillota</taxon>
        <taxon>Bacilli</taxon>
        <taxon>Bacillales</taxon>
        <taxon>Paenibacillaceae</taxon>
        <taxon>Paenibacillus</taxon>
    </lineage>
</organism>
<evidence type="ECO:0000259" key="11">
    <source>
        <dbReference type="SMART" id="SM00387"/>
    </source>
</evidence>
<dbReference type="Pfam" id="PF02518">
    <property type="entry name" value="HATPase_c"/>
    <property type="match status" value="1"/>
</dbReference>
<dbReference type="InterPro" id="IPR050482">
    <property type="entry name" value="Sensor_HK_TwoCompSys"/>
</dbReference>
<dbReference type="InterPro" id="IPR036890">
    <property type="entry name" value="HATPase_C_sf"/>
</dbReference>
<keyword evidence="10" id="KW-0812">Transmembrane</keyword>
<evidence type="ECO:0000256" key="10">
    <source>
        <dbReference type="SAM" id="Phobius"/>
    </source>
</evidence>
<dbReference type="Pfam" id="PF07730">
    <property type="entry name" value="HisKA_3"/>
    <property type="match status" value="1"/>
</dbReference>
<evidence type="ECO:0000256" key="3">
    <source>
        <dbReference type="ARBA" id="ARBA00022553"/>
    </source>
</evidence>
<dbReference type="RefSeq" id="WP_379268848.1">
    <property type="nucleotide sequence ID" value="NZ_JBHUGT010000050.1"/>
</dbReference>
<dbReference type="Gene3D" id="3.30.565.10">
    <property type="entry name" value="Histidine kinase-like ATPase, C-terminal domain"/>
    <property type="match status" value="1"/>
</dbReference>
<keyword evidence="5" id="KW-0547">Nucleotide-binding</keyword>
<dbReference type="EC" id="2.7.13.3" evidence="2"/>
<comment type="catalytic activity">
    <reaction evidence="1">
        <text>ATP + protein L-histidine = ADP + protein N-phospho-L-histidine.</text>
        <dbReference type="EC" id="2.7.13.3"/>
    </reaction>
</comment>
<gene>
    <name evidence="12" type="ORF">ACFSW5_01240</name>
</gene>
<keyword evidence="10" id="KW-1133">Transmembrane helix</keyword>
<evidence type="ECO:0000256" key="2">
    <source>
        <dbReference type="ARBA" id="ARBA00012438"/>
    </source>
</evidence>
<comment type="caution">
    <text evidence="12">The sequence shown here is derived from an EMBL/GenBank/DDBJ whole genome shotgun (WGS) entry which is preliminary data.</text>
</comment>
<evidence type="ECO:0000256" key="5">
    <source>
        <dbReference type="ARBA" id="ARBA00022741"/>
    </source>
</evidence>
<feature type="transmembrane region" description="Helical" evidence="10">
    <location>
        <begin position="40"/>
        <end position="61"/>
    </location>
</feature>
<dbReference type="PANTHER" id="PTHR24421">
    <property type="entry name" value="NITRATE/NITRITE SENSOR PROTEIN NARX-RELATED"/>
    <property type="match status" value="1"/>
</dbReference>
<evidence type="ECO:0000256" key="9">
    <source>
        <dbReference type="SAM" id="MobiDB-lite"/>
    </source>
</evidence>
<sequence>MTYRSTKWLILIIPTITIGVWEYIRHTLLLPYLSMEAGNALAPVIVLAVTVTLVRKLFAVLEETRQALERERIGSASLREREQLARELHDGLSQSLFLLSVKLDLLDRADLPENAKRTSEQIRSTVKHIYEDVRQLIDNLRTPVACQDDSLLQSVGRLAAELEESGAMQVELDIEMEGGLLSSKEKVELLAIIREAMFNAQKHAQAERLAVSCRHDAVNGGFVCSVTDNGSGVRPQQMHAAGRYGIRMMRERAEAMGWTFRIESPASVPGENGGNAGTRVEIAARRRTT</sequence>
<dbReference type="InterPro" id="IPR003594">
    <property type="entry name" value="HATPase_dom"/>
</dbReference>
<evidence type="ECO:0000313" key="13">
    <source>
        <dbReference type="Proteomes" id="UP001597493"/>
    </source>
</evidence>
<keyword evidence="4" id="KW-0808">Transferase</keyword>
<feature type="region of interest" description="Disordered" evidence="9">
    <location>
        <begin position="269"/>
        <end position="289"/>
    </location>
</feature>
<evidence type="ECO:0000256" key="6">
    <source>
        <dbReference type="ARBA" id="ARBA00022777"/>
    </source>
</evidence>